<feature type="compositionally biased region" description="Low complexity" evidence="2">
    <location>
        <begin position="741"/>
        <end position="759"/>
    </location>
</feature>
<feature type="chain" id="PRO_5020230315" evidence="3">
    <location>
        <begin position="31"/>
        <end position="904"/>
    </location>
</feature>
<keyword evidence="6" id="KW-1185">Reference proteome</keyword>
<keyword evidence="1" id="KW-0677">Repeat</keyword>
<reference evidence="5 6" key="1">
    <citation type="submission" date="2019-04" db="EMBL/GenBank/DDBJ databases">
        <title>Sphingomonas psychrotolerans sp. nov., isolated from soil in the Tianshan Mountains, Xinjiang, China.</title>
        <authorList>
            <person name="Luo Y."/>
            <person name="Sheng H."/>
        </authorList>
    </citation>
    <scope>NUCLEOTIDE SEQUENCE [LARGE SCALE GENOMIC DNA]</scope>
    <source>
        <strain evidence="5 6">KIS18-15</strain>
    </source>
</reference>
<feature type="region of interest" description="Disordered" evidence="2">
    <location>
        <begin position="741"/>
        <end position="780"/>
    </location>
</feature>
<dbReference type="InterPro" id="IPR056823">
    <property type="entry name" value="TEN-like_YD-shell"/>
</dbReference>
<evidence type="ECO:0000313" key="5">
    <source>
        <dbReference type="EMBL" id="TGX38277.1"/>
    </source>
</evidence>
<dbReference type="InterPro" id="IPR050708">
    <property type="entry name" value="T6SS_VgrG/RHS"/>
</dbReference>
<dbReference type="InterPro" id="IPR022385">
    <property type="entry name" value="Rhs_assc_core"/>
</dbReference>
<evidence type="ECO:0000256" key="2">
    <source>
        <dbReference type="SAM" id="MobiDB-lite"/>
    </source>
</evidence>
<dbReference type="Pfam" id="PF05593">
    <property type="entry name" value="RHS_repeat"/>
    <property type="match status" value="2"/>
</dbReference>
<proteinExistence type="predicted"/>
<evidence type="ECO:0000256" key="3">
    <source>
        <dbReference type="SAM" id="SignalP"/>
    </source>
</evidence>
<evidence type="ECO:0000313" key="6">
    <source>
        <dbReference type="Proteomes" id="UP000309848"/>
    </source>
</evidence>
<feature type="domain" description="Teneurin-like YD-shell" evidence="4">
    <location>
        <begin position="437"/>
        <end position="702"/>
    </location>
</feature>
<organism evidence="5 6">
    <name type="scientific">Sphingomonas naasensis</name>
    <dbReference type="NCBI Taxonomy" id="1344951"/>
    <lineage>
        <taxon>Bacteria</taxon>
        <taxon>Pseudomonadati</taxon>
        <taxon>Pseudomonadota</taxon>
        <taxon>Alphaproteobacteria</taxon>
        <taxon>Sphingomonadales</taxon>
        <taxon>Sphingomonadaceae</taxon>
        <taxon>Sphingomonas</taxon>
    </lineage>
</organism>
<dbReference type="OrthoDB" id="6057489at2"/>
<dbReference type="Proteomes" id="UP000309848">
    <property type="component" value="Unassembled WGS sequence"/>
</dbReference>
<comment type="caution">
    <text evidence="5">The sequence shown here is derived from an EMBL/GenBank/DDBJ whole genome shotgun (WGS) entry which is preliminary data.</text>
</comment>
<dbReference type="Gene3D" id="2.180.10.10">
    <property type="entry name" value="RHS repeat-associated core"/>
    <property type="match status" value="2"/>
</dbReference>
<feature type="signal peptide" evidence="3">
    <location>
        <begin position="1"/>
        <end position="30"/>
    </location>
</feature>
<evidence type="ECO:0000259" key="4">
    <source>
        <dbReference type="Pfam" id="PF25023"/>
    </source>
</evidence>
<keyword evidence="3" id="KW-0732">Signal</keyword>
<dbReference type="AlphaFoldDB" id="A0A4S1WA29"/>
<dbReference type="EMBL" id="SRXU01000010">
    <property type="protein sequence ID" value="TGX38277.1"/>
    <property type="molecule type" value="Genomic_DNA"/>
</dbReference>
<accession>A0A4S1WA29</accession>
<dbReference type="InterPro" id="IPR006530">
    <property type="entry name" value="YD"/>
</dbReference>
<gene>
    <name evidence="5" type="ORF">E5A74_18825</name>
</gene>
<dbReference type="PANTHER" id="PTHR32305">
    <property type="match status" value="1"/>
</dbReference>
<evidence type="ECO:0000256" key="1">
    <source>
        <dbReference type="ARBA" id="ARBA00022737"/>
    </source>
</evidence>
<dbReference type="InterPro" id="IPR031325">
    <property type="entry name" value="RHS_repeat"/>
</dbReference>
<protein>
    <submittedName>
        <fullName evidence="5">RHS repeat-associated core domain-containing protein</fullName>
    </submittedName>
</protein>
<dbReference type="NCBIfam" id="TIGR03696">
    <property type="entry name" value="Rhs_assc_core"/>
    <property type="match status" value="1"/>
</dbReference>
<name>A0A4S1WA29_9SPHN</name>
<dbReference type="Pfam" id="PF25023">
    <property type="entry name" value="TEN_YD-shell"/>
    <property type="match status" value="1"/>
</dbReference>
<dbReference type="NCBIfam" id="TIGR01643">
    <property type="entry name" value="YD_repeat_2x"/>
    <property type="match status" value="1"/>
</dbReference>
<dbReference type="PANTHER" id="PTHR32305:SF15">
    <property type="entry name" value="PROTEIN RHSA-RELATED"/>
    <property type="match status" value="1"/>
</dbReference>
<sequence>MSGAEGMAMKKTIAVLLCSVAITLPSAALAQASASDFTSATRYDLEGRVTGTIAPDPDGTGPLRHLATRNLYDAAGRLVRQEKGELASWVSEAIAPENWSSYTTFSIRQQTDTVYDGLDRKVKESLWAGGTLYQVTQYSYDPVGRLKCTAVRMNPAAFGSLPDACTLGTQGTHGPDRITRNEYDNSGQLLQVRKGLGTSLEQAYVTYAYTENGKQQFVIDANGNKAQLTYDGFDRQVGWYFPSTARPSAFNPATVSSAYSTAGAISATDFEGYGYDANGNRTSLRKRDGRGFAYAYDALNRMTSKTVPDACVSGYACTNVPSSMTRDIYYSYDSRGLQTAARFDSASGADAVTSSYDGFGRLTSSTTSMGGVSRTLGYQYDADGNRTRLTYPDGNFATYSYDGLNRLNAAGVSTAGLLARYYDAGGRLAQHLSGSWTTYTYDGIGRLTGQDEALAGGTGSVNTTLAYNSANQITSRTRSNTAYAFTGYTATNRSYTSNGLNQYAAVGPNTYGYDSNGNLTFDGGISYTYDAENRLVVTSAGAQLTYDPLGRLYETYKASNGTTRFLYDGDQLTAEYNAAGTMLKRYVHGPGEDDPLAWFDGAALGGVWSNAHLPKPDHQGSIVLWTDWNGALGQVNSYDEYGVPAATNVGRFQYTGQAWIPELGMYYYKARIYSPTLGRFMQTDPIGYDDQLNLYAYVANDPLNAIDPDGECTGSLFAGKLGGCTGSAGAGPTEGALLEQQAAQNRAGQQGSPSQKQSPLGRKLQDPAQGSGGYQGAPDLPLEEDWITTTVVTGGVGVIASGVKSAGSFVLGRLVGRTTVHGAERIAGASATRGGVLGQAGILFTRATGKRMTQSDGAIVFVRSHWWGGRYDIVVQRPTGELISTFKGISQKSLDRLTKRFGYH</sequence>